<evidence type="ECO:0000259" key="7">
    <source>
        <dbReference type="PROSITE" id="PS50059"/>
    </source>
</evidence>
<dbReference type="Pfam" id="PF17800">
    <property type="entry name" value="NPL"/>
    <property type="match status" value="1"/>
</dbReference>
<evidence type="ECO:0000313" key="9">
    <source>
        <dbReference type="Proteomes" id="UP001142055"/>
    </source>
</evidence>
<dbReference type="EC" id="5.2.1.8" evidence="4"/>
<feature type="compositionally biased region" description="Acidic residues" evidence="6">
    <location>
        <begin position="155"/>
        <end position="209"/>
    </location>
</feature>
<dbReference type="Proteomes" id="UP001142055">
    <property type="component" value="Chromosome 2"/>
</dbReference>
<dbReference type="FunFam" id="3.10.50.40:FF:000006">
    <property type="entry name" value="Peptidyl-prolyl cis-trans isomerase"/>
    <property type="match status" value="1"/>
</dbReference>
<comment type="caution">
    <text evidence="8">The sequence shown here is derived from an EMBL/GenBank/DDBJ whole genome shotgun (WGS) entry which is preliminary data.</text>
</comment>
<evidence type="ECO:0000256" key="1">
    <source>
        <dbReference type="ARBA" id="ARBA00000971"/>
    </source>
</evidence>
<dbReference type="PROSITE" id="PS50059">
    <property type="entry name" value="FKBP_PPIASE"/>
    <property type="match status" value="1"/>
</dbReference>
<dbReference type="PIRSF" id="PIRSF001473">
    <property type="entry name" value="FK506-bp_FPR3"/>
    <property type="match status" value="1"/>
</dbReference>
<feature type="compositionally biased region" description="Polar residues" evidence="6">
    <location>
        <begin position="221"/>
        <end position="236"/>
    </location>
</feature>
<organism evidence="8 9">
    <name type="scientific">Blomia tropicalis</name>
    <name type="common">Mite</name>
    <dbReference type="NCBI Taxonomy" id="40697"/>
    <lineage>
        <taxon>Eukaryota</taxon>
        <taxon>Metazoa</taxon>
        <taxon>Ecdysozoa</taxon>
        <taxon>Arthropoda</taxon>
        <taxon>Chelicerata</taxon>
        <taxon>Arachnida</taxon>
        <taxon>Acari</taxon>
        <taxon>Acariformes</taxon>
        <taxon>Sarcoptiformes</taxon>
        <taxon>Astigmata</taxon>
        <taxon>Glycyphagoidea</taxon>
        <taxon>Echimyopodidae</taxon>
        <taxon>Blomia</taxon>
    </lineage>
</organism>
<gene>
    <name evidence="8" type="ORF">RDWZM_005187</name>
</gene>
<name>A0A9Q0M580_BLOTA</name>
<evidence type="ECO:0000313" key="8">
    <source>
        <dbReference type="EMBL" id="KAJ6219375.1"/>
    </source>
</evidence>
<dbReference type="Gene3D" id="2.60.120.340">
    <property type="entry name" value="Nucleoplasmin core domain"/>
    <property type="match status" value="1"/>
</dbReference>
<comment type="catalytic activity">
    <reaction evidence="1 4 5">
        <text>[protein]-peptidylproline (omega=180) = [protein]-peptidylproline (omega=0)</text>
        <dbReference type="Rhea" id="RHEA:16237"/>
        <dbReference type="Rhea" id="RHEA-COMP:10747"/>
        <dbReference type="Rhea" id="RHEA-COMP:10748"/>
        <dbReference type="ChEBI" id="CHEBI:83833"/>
        <dbReference type="ChEBI" id="CHEBI:83834"/>
        <dbReference type="EC" id="5.2.1.8"/>
    </reaction>
</comment>
<evidence type="ECO:0000256" key="4">
    <source>
        <dbReference type="PIRNR" id="PIRNR001473"/>
    </source>
</evidence>
<accession>A0A9Q0M580</accession>
<dbReference type="InterPro" id="IPR023566">
    <property type="entry name" value="PPIase_Fpr3/Fpr4-like"/>
</dbReference>
<dbReference type="InterPro" id="IPR001179">
    <property type="entry name" value="PPIase_FKBP_dom"/>
</dbReference>
<dbReference type="AlphaFoldDB" id="A0A9Q0M580"/>
<dbReference type="EMBL" id="JAPWDV010000002">
    <property type="protein sequence ID" value="KAJ6219375.1"/>
    <property type="molecule type" value="Genomic_DNA"/>
</dbReference>
<dbReference type="Pfam" id="PF00254">
    <property type="entry name" value="FKBP_C"/>
    <property type="match status" value="1"/>
</dbReference>
<reference evidence="8" key="1">
    <citation type="submission" date="2022-12" db="EMBL/GenBank/DDBJ databases">
        <title>Genome assemblies of Blomia tropicalis.</title>
        <authorList>
            <person name="Cui Y."/>
        </authorList>
    </citation>
    <scope>NUCLEOTIDE SEQUENCE</scope>
    <source>
        <tissue evidence="8">Adult mites</tissue>
    </source>
</reference>
<dbReference type="PANTHER" id="PTHR43811:SF19">
    <property type="entry name" value="39 KDA FK506-BINDING NUCLEAR PROTEIN"/>
    <property type="match status" value="1"/>
</dbReference>
<keyword evidence="9" id="KW-1185">Reference proteome</keyword>
<dbReference type="OMA" id="CPPHMAY"/>
<feature type="region of interest" description="Disordered" evidence="6">
    <location>
        <begin position="138"/>
        <end position="271"/>
    </location>
</feature>
<feature type="compositionally biased region" description="Low complexity" evidence="6">
    <location>
        <begin position="237"/>
        <end position="269"/>
    </location>
</feature>
<protein>
    <recommendedName>
        <fullName evidence="4">FK506-binding protein</fullName>
        <ecNumber evidence="4">5.2.1.8</ecNumber>
    </recommendedName>
</protein>
<dbReference type="GO" id="GO:0000785">
    <property type="term" value="C:chromatin"/>
    <property type="evidence" value="ECO:0007669"/>
    <property type="project" value="TreeGrafter"/>
</dbReference>
<comment type="similarity">
    <text evidence="4">Belongs to the FKBP-type PPIase family.</text>
</comment>
<sequence length="379" mass="42139">MFWGVTILGGRRYTQTVERSYHISRAVLDVPIDGKSSGNKRVQLMLEHDKSNYLLCNLDSEKCNQVALDLIFTEGEEVTFYLNGEGTVHITGYVLEFDGESDFEDFDEELSEESETEAITNDNAKRLLKSDSVENANSKKIKVDISPKKNGVGGDNEEDEDDDDEEDEDFENALGDLDMESVDDEEDDDDDDDDDDLDDEEDDEEDEEVEKFGKPIGQKAKQINGQQKLQLPNVKTTPFKGQQQQKVQVGTPGGQNQKKFGQKGQPGSQAKQFNQNKAGTGELYAGKGLQATEGKFVHVKYIGKLPNNKEFDRSTNKPFSFRLGAGEVIQGWDQGVAGMRVGGKRRLIIPSHLAYGSRRIGPIPANSTLHFDVELVAVS</sequence>
<keyword evidence="3 4" id="KW-0413">Isomerase</keyword>
<evidence type="ECO:0000256" key="6">
    <source>
        <dbReference type="SAM" id="MobiDB-lite"/>
    </source>
</evidence>
<proteinExistence type="inferred from homology"/>
<feature type="domain" description="PPIase FKBP-type" evidence="7">
    <location>
        <begin position="294"/>
        <end position="379"/>
    </location>
</feature>
<evidence type="ECO:0000256" key="5">
    <source>
        <dbReference type="PROSITE-ProRule" id="PRU00277"/>
    </source>
</evidence>
<dbReference type="InterPro" id="IPR046357">
    <property type="entry name" value="PPIase_dom_sf"/>
</dbReference>
<evidence type="ECO:0000256" key="3">
    <source>
        <dbReference type="ARBA" id="ARBA00023235"/>
    </source>
</evidence>
<dbReference type="Gene3D" id="3.10.50.40">
    <property type="match status" value="1"/>
</dbReference>
<keyword evidence="2 4" id="KW-0697">Rotamase</keyword>
<dbReference type="GO" id="GO:0003755">
    <property type="term" value="F:peptidyl-prolyl cis-trans isomerase activity"/>
    <property type="evidence" value="ECO:0007669"/>
    <property type="project" value="UniProtKB-KW"/>
</dbReference>
<dbReference type="PANTHER" id="PTHR43811">
    <property type="entry name" value="FKBP-TYPE PEPTIDYL-PROLYL CIS-TRANS ISOMERASE FKPA"/>
    <property type="match status" value="1"/>
</dbReference>
<dbReference type="SUPFAM" id="SSF54534">
    <property type="entry name" value="FKBP-like"/>
    <property type="match status" value="1"/>
</dbReference>
<dbReference type="InterPro" id="IPR041232">
    <property type="entry name" value="NPL"/>
</dbReference>
<evidence type="ECO:0000256" key="2">
    <source>
        <dbReference type="ARBA" id="ARBA00023110"/>
    </source>
</evidence>
<dbReference type="GO" id="GO:0005730">
    <property type="term" value="C:nucleolus"/>
    <property type="evidence" value="ECO:0007669"/>
    <property type="project" value="TreeGrafter"/>
</dbReference>